<dbReference type="Proteomes" id="UP000324222">
    <property type="component" value="Unassembled WGS sequence"/>
</dbReference>
<dbReference type="EMBL" id="VSRR010075848">
    <property type="protein sequence ID" value="MPC87859.1"/>
    <property type="molecule type" value="Genomic_DNA"/>
</dbReference>
<organism evidence="1 2">
    <name type="scientific">Portunus trituberculatus</name>
    <name type="common">Swimming crab</name>
    <name type="synonym">Neptunus trituberculatus</name>
    <dbReference type="NCBI Taxonomy" id="210409"/>
    <lineage>
        <taxon>Eukaryota</taxon>
        <taxon>Metazoa</taxon>
        <taxon>Ecdysozoa</taxon>
        <taxon>Arthropoda</taxon>
        <taxon>Crustacea</taxon>
        <taxon>Multicrustacea</taxon>
        <taxon>Malacostraca</taxon>
        <taxon>Eumalacostraca</taxon>
        <taxon>Eucarida</taxon>
        <taxon>Decapoda</taxon>
        <taxon>Pleocyemata</taxon>
        <taxon>Brachyura</taxon>
        <taxon>Eubrachyura</taxon>
        <taxon>Portunoidea</taxon>
        <taxon>Portunidae</taxon>
        <taxon>Portuninae</taxon>
        <taxon>Portunus</taxon>
    </lineage>
</organism>
<gene>
    <name evidence="1" type="ORF">E2C01_082738</name>
</gene>
<comment type="caution">
    <text evidence="1">The sequence shown here is derived from an EMBL/GenBank/DDBJ whole genome shotgun (WGS) entry which is preliminary data.</text>
</comment>
<sequence length="72" mass="8161">MEGIDSTMMITVSFGGLEWHDHVSVSCGMDWLGRVRGKRCRSREWRSRPLPILTRAAWCLVASAGRSRVDRA</sequence>
<dbReference type="AlphaFoldDB" id="A0A5B7IZX3"/>
<proteinExistence type="predicted"/>
<evidence type="ECO:0000313" key="1">
    <source>
        <dbReference type="EMBL" id="MPC87859.1"/>
    </source>
</evidence>
<keyword evidence="2" id="KW-1185">Reference proteome</keyword>
<name>A0A5B7IZX3_PORTR</name>
<reference evidence="1 2" key="1">
    <citation type="submission" date="2019-05" db="EMBL/GenBank/DDBJ databases">
        <title>Another draft genome of Portunus trituberculatus and its Hox gene families provides insights of decapod evolution.</title>
        <authorList>
            <person name="Jeong J.-H."/>
            <person name="Song I."/>
            <person name="Kim S."/>
            <person name="Choi T."/>
            <person name="Kim D."/>
            <person name="Ryu S."/>
            <person name="Kim W."/>
        </authorList>
    </citation>
    <scope>NUCLEOTIDE SEQUENCE [LARGE SCALE GENOMIC DNA]</scope>
    <source>
        <tissue evidence="1">Muscle</tissue>
    </source>
</reference>
<protein>
    <submittedName>
        <fullName evidence="1">Uncharacterized protein</fullName>
    </submittedName>
</protein>
<evidence type="ECO:0000313" key="2">
    <source>
        <dbReference type="Proteomes" id="UP000324222"/>
    </source>
</evidence>
<accession>A0A5B7IZX3</accession>